<feature type="domain" description="Glycosyl transferase family 1" evidence="1">
    <location>
        <begin position="194"/>
        <end position="333"/>
    </location>
</feature>
<dbReference type="InterPro" id="IPR028098">
    <property type="entry name" value="Glyco_trans_4-like_N"/>
</dbReference>
<evidence type="ECO:0000313" key="3">
    <source>
        <dbReference type="EMBL" id="TAI48574.1"/>
    </source>
</evidence>
<keyword evidence="4" id="KW-1185">Reference proteome</keyword>
<dbReference type="PANTHER" id="PTHR12526">
    <property type="entry name" value="GLYCOSYLTRANSFERASE"/>
    <property type="match status" value="1"/>
</dbReference>
<protein>
    <submittedName>
        <fullName evidence="3">Glycosyltransferase</fullName>
    </submittedName>
</protein>
<keyword evidence="3" id="KW-0808">Transferase</keyword>
<dbReference type="CDD" id="cd03811">
    <property type="entry name" value="GT4_GT28_WabH-like"/>
    <property type="match status" value="1"/>
</dbReference>
<dbReference type="Proteomes" id="UP000291981">
    <property type="component" value="Unassembled WGS sequence"/>
</dbReference>
<dbReference type="Gene3D" id="3.40.50.2000">
    <property type="entry name" value="Glycogen Phosphorylase B"/>
    <property type="match status" value="2"/>
</dbReference>
<evidence type="ECO:0000313" key="4">
    <source>
        <dbReference type="Proteomes" id="UP000291981"/>
    </source>
</evidence>
<sequence>MNLESKKMIDRINVVFVIPSLCAGGTERVMSYVAGHLNKDKFKVTLIVLGFEKDKAFDVKNIEILYLNKPRVLSSIPAIYSALKKIKPQVVISALSHLNIIMGLMAPLFPKVTFIGREVNIPSVLKNYPEKTNRSYPKVFKTLGYRFLDVVICQSKDMYEELKHNSPINTSKLVIINNPITRNFVPQKKVKPTNGVQKLITVGSLEPRKGHLRLLKALKELDFDFEYTIIGNGALEPDVFEKVKEFGIQDRITHIPFTNEVPKYLAKNDLFLQGSFVEGFPNALLESCAVGTPVVAFEAPGGINEIVEDGVNGYIAKSHTEFVHYIKKALNQKWDATAVSDSVLNKYHQDIILGKYEDLIINCTTKKDN</sequence>
<dbReference type="SUPFAM" id="SSF53756">
    <property type="entry name" value="UDP-Glycosyltransferase/glycogen phosphorylase"/>
    <property type="match status" value="1"/>
</dbReference>
<dbReference type="PANTHER" id="PTHR12526:SF630">
    <property type="entry name" value="GLYCOSYLTRANSFERASE"/>
    <property type="match status" value="1"/>
</dbReference>
<dbReference type="Pfam" id="PF13439">
    <property type="entry name" value="Glyco_transf_4"/>
    <property type="match status" value="1"/>
</dbReference>
<proteinExistence type="predicted"/>
<evidence type="ECO:0000259" key="2">
    <source>
        <dbReference type="Pfam" id="PF13439"/>
    </source>
</evidence>
<name>A0A4Q8QFD6_9FLAO</name>
<organism evidence="3 4">
    <name type="scientific">Flagellimonas allohymeniacidonis</name>
    <dbReference type="NCBI Taxonomy" id="2517819"/>
    <lineage>
        <taxon>Bacteria</taxon>
        <taxon>Pseudomonadati</taxon>
        <taxon>Bacteroidota</taxon>
        <taxon>Flavobacteriia</taxon>
        <taxon>Flavobacteriales</taxon>
        <taxon>Flavobacteriaceae</taxon>
        <taxon>Flagellimonas</taxon>
    </lineage>
</organism>
<dbReference type="OrthoDB" id="791981at2"/>
<dbReference type="Pfam" id="PF00534">
    <property type="entry name" value="Glycos_transf_1"/>
    <property type="match status" value="1"/>
</dbReference>
<accession>A0A4Q8QFD6</accession>
<comment type="caution">
    <text evidence="3">The sequence shown here is derived from an EMBL/GenBank/DDBJ whole genome shotgun (WGS) entry which is preliminary data.</text>
</comment>
<dbReference type="EMBL" id="SGIU01000001">
    <property type="protein sequence ID" value="TAI48574.1"/>
    <property type="molecule type" value="Genomic_DNA"/>
</dbReference>
<dbReference type="GO" id="GO:0016757">
    <property type="term" value="F:glycosyltransferase activity"/>
    <property type="evidence" value="ECO:0007669"/>
    <property type="project" value="InterPro"/>
</dbReference>
<gene>
    <name evidence="3" type="ORF">EW142_01865</name>
</gene>
<dbReference type="InterPro" id="IPR001296">
    <property type="entry name" value="Glyco_trans_1"/>
</dbReference>
<reference evidence="3 4" key="1">
    <citation type="submission" date="2019-02" db="EMBL/GenBank/DDBJ databases">
        <title>Draft genome sequence of Muricauda sp. 176CP4-71.</title>
        <authorList>
            <person name="Park J.-S."/>
        </authorList>
    </citation>
    <scope>NUCLEOTIDE SEQUENCE [LARGE SCALE GENOMIC DNA]</scope>
    <source>
        <strain evidence="3 4">176CP4-71</strain>
    </source>
</reference>
<dbReference type="AlphaFoldDB" id="A0A4Q8QFD6"/>
<feature type="domain" description="Glycosyltransferase subfamily 4-like N-terminal" evidence="2">
    <location>
        <begin position="24"/>
        <end position="180"/>
    </location>
</feature>
<evidence type="ECO:0000259" key="1">
    <source>
        <dbReference type="Pfam" id="PF00534"/>
    </source>
</evidence>